<dbReference type="AlphaFoldDB" id="A0A9P2ID37"/>
<accession>A0A9P2ID37</accession>
<dbReference type="EMBL" id="AATQVU010000032">
    <property type="protein sequence ID" value="EFO3166875.1"/>
    <property type="molecule type" value="Genomic_DNA"/>
</dbReference>
<gene>
    <name evidence="1" type="ORF">DP913_17940</name>
</gene>
<comment type="caution">
    <text evidence="1">The sequence shown here is derived from an EMBL/GenBank/DDBJ whole genome shotgun (WGS) entry which is preliminary data.</text>
</comment>
<organism evidence="1 2">
    <name type="scientific">Escherichia coli O8</name>
    <dbReference type="NCBI Taxonomy" id="1010796"/>
    <lineage>
        <taxon>Bacteria</taxon>
        <taxon>Pseudomonadati</taxon>
        <taxon>Pseudomonadota</taxon>
        <taxon>Gammaproteobacteria</taxon>
        <taxon>Enterobacterales</taxon>
        <taxon>Enterobacteriaceae</taxon>
        <taxon>Escherichia</taxon>
    </lineage>
</organism>
<evidence type="ECO:0000313" key="2">
    <source>
        <dbReference type="Proteomes" id="UP000735456"/>
    </source>
</evidence>
<protein>
    <submittedName>
        <fullName evidence="1">Uncharacterized protein</fullName>
    </submittedName>
</protein>
<proteinExistence type="predicted"/>
<sequence>MPHKAFFSLSLYGTSWNRVFDLANRDVCWGGAICSLKRETRLSARNTEIKKPGHFFLQGNRVKIIFIF</sequence>
<dbReference type="Proteomes" id="UP000735456">
    <property type="component" value="Unassembled WGS sequence"/>
</dbReference>
<reference evidence="1" key="1">
    <citation type="submission" date="2018-06" db="EMBL/GenBank/DDBJ databases">
        <authorList>
            <consortium name="GenomeTrakr network: Whole genome sequencing for foodborne pathogen traceback"/>
        </authorList>
    </citation>
    <scope>NUCLEOTIDE SEQUENCE</scope>
    <source>
        <strain evidence="1">PSU-0700</strain>
    </source>
</reference>
<evidence type="ECO:0000313" key="1">
    <source>
        <dbReference type="EMBL" id="EFO3166875.1"/>
    </source>
</evidence>
<name>A0A9P2ID37_ECOLX</name>